<organism evidence="5 6">
    <name type="scientific">Crystallibacter crystallopoietes</name>
    <dbReference type="NCBI Taxonomy" id="37928"/>
    <lineage>
        <taxon>Bacteria</taxon>
        <taxon>Bacillati</taxon>
        <taxon>Actinomycetota</taxon>
        <taxon>Actinomycetes</taxon>
        <taxon>Micrococcales</taxon>
        <taxon>Micrococcaceae</taxon>
        <taxon>Crystallibacter</taxon>
    </lineage>
</organism>
<dbReference type="Pfam" id="PF04203">
    <property type="entry name" value="Sortase"/>
    <property type="match status" value="1"/>
</dbReference>
<dbReference type="InterPro" id="IPR053465">
    <property type="entry name" value="Sortase_Class_E"/>
</dbReference>
<dbReference type="Proteomes" id="UP000181917">
    <property type="component" value="Unassembled WGS sequence"/>
</dbReference>
<reference evidence="5 6" key="1">
    <citation type="submission" date="2016-10" db="EMBL/GenBank/DDBJ databases">
        <authorList>
            <person name="de Groot N.N."/>
        </authorList>
    </citation>
    <scope>NUCLEOTIDE SEQUENCE [LARGE SCALE GENOMIC DNA]</scope>
    <source>
        <strain evidence="5 6">DSM 20117</strain>
    </source>
</reference>
<dbReference type="GO" id="GO:0016787">
    <property type="term" value="F:hydrolase activity"/>
    <property type="evidence" value="ECO:0007669"/>
    <property type="project" value="UniProtKB-KW"/>
</dbReference>
<keyword evidence="4" id="KW-0812">Transmembrane</keyword>
<evidence type="ECO:0000256" key="4">
    <source>
        <dbReference type="SAM" id="Phobius"/>
    </source>
</evidence>
<keyword evidence="1" id="KW-0378">Hydrolase</keyword>
<feature type="compositionally biased region" description="Low complexity" evidence="3">
    <location>
        <begin position="80"/>
        <end position="91"/>
    </location>
</feature>
<evidence type="ECO:0000256" key="3">
    <source>
        <dbReference type="SAM" id="MobiDB-lite"/>
    </source>
</evidence>
<keyword evidence="4" id="KW-1133">Transmembrane helix</keyword>
<evidence type="ECO:0000256" key="1">
    <source>
        <dbReference type="ARBA" id="ARBA00022801"/>
    </source>
</evidence>
<dbReference type="InterPro" id="IPR005754">
    <property type="entry name" value="Sortase"/>
</dbReference>
<keyword evidence="6" id="KW-1185">Reference proteome</keyword>
<protein>
    <submittedName>
        <fullName evidence="5">Sortase A</fullName>
    </submittedName>
</protein>
<evidence type="ECO:0000256" key="2">
    <source>
        <dbReference type="PIRSR" id="PIRSR605754-1"/>
    </source>
</evidence>
<dbReference type="OrthoDB" id="5242879at2"/>
<dbReference type="SUPFAM" id="SSF63817">
    <property type="entry name" value="Sortase"/>
    <property type="match status" value="1"/>
</dbReference>
<name>A0A1H1CLU2_9MICC</name>
<dbReference type="InterPro" id="IPR042003">
    <property type="entry name" value="Sortase_E"/>
</dbReference>
<dbReference type="EMBL" id="FNKH01000002">
    <property type="protein sequence ID" value="SDQ65147.1"/>
    <property type="molecule type" value="Genomic_DNA"/>
</dbReference>
<proteinExistence type="predicted"/>
<dbReference type="Gene3D" id="2.40.260.10">
    <property type="entry name" value="Sortase"/>
    <property type="match status" value="1"/>
</dbReference>
<feature type="transmembrane region" description="Helical" evidence="4">
    <location>
        <begin position="25"/>
        <end position="52"/>
    </location>
</feature>
<dbReference type="InterPro" id="IPR023365">
    <property type="entry name" value="Sortase_dom-sf"/>
</dbReference>
<feature type="active site" description="Proton donor/acceptor" evidence="2">
    <location>
        <position position="161"/>
    </location>
</feature>
<feature type="region of interest" description="Disordered" evidence="3">
    <location>
        <begin position="80"/>
        <end position="104"/>
    </location>
</feature>
<dbReference type="STRING" id="37928.SAMN04489742_1987"/>
<evidence type="ECO:0000313" key="5">
    <source>
        <dbReference type="EMBL" id="SDQ65147.1"/>
    </source>
</evidence>
<dbReference type="CDD" id="cd05830">
    <property type="entry name" value="Sortase_E"/>
    <property type="match status" value="1"/>
</dbReference>
<gene>
    <name evidence="5" type="ORF">SAMN04489742_1987</name>
</gene>
<dbReference type="AlphaFoldDB" id="A0A1H1CLU2"/>
<keyword evidence="4" id="KW-0472">Membrane</keyword>
<feature type="active site" description="Acyl-thioester intermediate" evidence="2">
    <location>
        <position position="229"/>
    </location>
</feature>
<dbReference type="NCBIfam" id="NF033747">
    <property type="entry name" value="class_E_sortase"/>
    <property type="match status" value="1"/>
</dbReference>
<evidence type="ECO:0000313" key="6">
    <source>
        <dbReference type="Proteomes" id="UP000181917"/>
    </source>
</evidence>
<sequence length="275" mass="29903">MADAVDSAVPGRRRRRKASGRRSPVQVVVQVIGELLITLGLVALLFVGWELWWTNIESNQKQEEALTSLFEEFEVPAAAAPSASPEATSAEENNDDAEPPVLDKPEYGETFAVVYVPRFGKDHARPVTSGVGVDVLDSLGLGHYPGTQMPGEVGNFAVAGHRQTHGQVLDLIHTLVPGDKIYVQTKDGYYTYTFRNNHIVMPDRVDVIAPVPTKPEAEPTERYLTMTACNPRFGATERIIAYAVMESWQPMSEGPPAEIAERVAEYAAAPAGSGS</sequence>
<accession>A0A1H1CLU2</accession>